<comment type="cofactor">
    <cofactor evidence="7">
        <name>thiamine diphosphate</name>
        <dbReference type="ChEBI" id="CHEBI:58937"/>
    </cofactor>
    <text evidence="7">Binds 1 thiamine pyrophosphate per subunit.</text>
</comment>
<dbReference type="GO" id="GO:0000287">
    <property type="term" value="F:magnesium ion binding"/>
    <property type="evidence" value="ECO:0007669"/>
    <property type="project" value="UniProtKB-UniRule"/>
</dbReference>
<dbReference type="NCBIfam" id="TIGR00173">
    <property type="entry name" value="menD"/>
    <property type="match status" value="1"/>
</dbReference>
<dbReference type="InterPro" id="IPR032264">
    <property type="entry name" value="MenD_middle"/>
</dbReference>
<sequence>MTEGPTLYLSAFIDELVRSGVEHIVISPGSRSTPLAVLAAEHPQLRVWMIVDERSAGFFALGLAKARRVPVALLCTSGTAAANYMPAIAEAKLARVPLIVLTADRPHELRDVGAPQTIDQIAMYGRQVKWFMEMPIPEAAPLMLRHARMTAARAAAEAMQQPLGPVHLNFPLREPLLPDLDHPDLFAAGRDGDRAYVEVTFGVKQLPPETVQALAEQLKAHGRGLIVCGPMDMPAFAEAVTELAAVLGYPVLADPLSQLRSGSHRQDVIIDAYDAFLRDERTAESLEPEVILRFGAMPVSKPLLQYMNRHADSRLIVVDDGGWRDPTLLASDMISADPVQLCRSLADKLAGQAGGPTGIRSGYPPSGRDGAWLAEWQQLNEISRRVMQEGALDPEIEDLFEGRVFTELRELLPAGTVLLAGNSMPIRDLDAFYAVDERGVRMAGNRGANGIDGLVSTAMGISAAGERVVLVLGDLSFYHDMNGLLAAKLYQLPITIIVVNNDGGGIFSFLPQADLPRHYELLFGTPIGLDFRHAAAMYGGRYTKADTWELFREAVSQAVSADGLDVIEVPTDRRANAEHHRRIWRLIAERIQSRQAAGREG</sequence>
<keyword evidence="4 7" id="KW-0460">Magnesium</keyword>
<reference evidence="11" key="1">
    <citation type="submission" date="2020-08" db="EMBL/GenBank/DDBJ databases">
        <authorList>
            <person name="Uke A."/>
            <person name="Chhe C."/>
            <person name="Baramee S."/>
            <person name="Kosugi A."/>
        </authorList>
    </citation>
    <scope>NUCLEOTIDE SEQUENCE</scope>
    <source>
        <strain evidence="11">DA-C8</strain>
    </source>
</reference>
<comment type="subunit">
    <text evidence="7">Homodimer.</text>
</comment>
<dbReference type="CDD" id="cd02009">
    <property type="entry name" value="TPP_SHCHC_synthase"/>
    <property type="match status" value="1"/>
</dbReference>
<accession>A0A916QIY5</accession>
<dbReference type="GO" id="GO:0030145">
    <property type="term" value="F:manganese ion binding"/>
    <property type="evidence" value="ECO:0007669"/>
    <property type="project" value="UniProtKB-UniRule"/>
</dbReference>
<evidence type="ECO:0000256" key="3">
    <source>
        <dbReference type="ARBA" id="ARBA00022723"/>
    </source>
</evidence>
<organism evidence="11 12">
    <name type="scientific">Insulibacter thermoxylanivorax</name>
    <dbReference type="NCBI Taxonomy" id="2749268"/>
    <lineage>
        <taxon>Bacteria</taxon>
        <taxon>Bacillati</taxon>
        <taxon>Bacillota</taxon>
        <taxon>Bacilli</taxon>
        <taxon>Bacillales</taxon>
        <taxon>Paenibacillaceae</taxon>
        <taxon>Insulibacter</taxon>
    </lineage>
</organism>
<comment type="pathway">
    <text evidence="7">Quinol/quinone metabolism; 1,4-dihydroxy-2-naphthoate biosynthesis; 1,4-dihydroxy-2-naphthoate from chorismate: step 2/7.</text>
</comment>
<evidence type="ECO:0000313" key="12">
    <source>
        <dbReference type="Proteomes" id="UP000654993"/>
    </source>
</evidence>
<feature type="domain" description="Thiamine pyrophosphate enzyme N-terminal TPP-binding" evidence="9">
    <location>
        <begin position="11"/>
        <end position="123"/>
    </location>
</feature>
<dbReference type="InterPro" id="IPR029061">
    <property type="entry name" value="THDP-binding"/>
</dbReference>
<dbReference type="Pfam" id="PF02775">
    <property type="entry name" value="TPP_enzyme_C"/>
    <property type="match status" value="1"/>
</dbReference>
<dbReference type="HAMAP" id="MF_01659">
    <property type="entry name" value="MenD"/>
    <property type="match status" value="1"/>
</dbReference>
<evidence type="ECO:0000259" key="10">
    <source>
        <dbReference type="Pfam" id="PF16582"/>
    </source>
</evidence>
<evidence type="ECO:0000259" key="9">
    <source>
        <dbReference type="Pfam" id="PF02776"/>
    </source>
</evidence>
<keyword evidence="12" id="KW-1185">Reference proteome</keyword>
<evidence type="ECO:0000256" key="7">
    <source>
        <dbReference type="HAMAP-Rule" id="MF_01659"/>
    </source>
</evidence>
<evidence type="ECO:0000313" key="11">
    <source>
        <dbReference type="EMBL" id="GFR39481.1"/>
    </source>
</evidence>
<keyword evidence="2 7" id="KW-0808">Transferase</keyword>
<comment type="similarity">
    <text evidence="7">Belongs to the TPP enzyme family. MenD subfamily.</text>
</comment>
<dbReference type="SUPFAM" id="SSF52467">
    <property type="entry name" value="DHS-like NAD/FAD-binding domain"/>
    <property type="match status" value="1"/>
</dbReference>
<evidence type="ECO:0000256" key="2">
    <source>
        <dbReference type="ARBA" id="ARBA00022679"/>
    </source>
</evidence>
<feature type="domain" description="Thiamine pyrophosphate enzyme TPP-binding" evidence="8">
    <location>
        <begin position="455"/>
        <end position="569"/>
    </location>
</feature>
<dbReference type="GO" id="GO:0070204">
    <property type="term" value="F:2-succinyl-5-enolpyruvyl-6-hydroxy-3-cyclohexene-1-carboxylic-acid synthase activity"/>
    <property type="evidence" value="ECO:0007669"/>
    <property type="project" value="UniProtKB-UniRule"/>
</dbReference>
<dbReference type="Pfam" id="PF02776">
    <property type="entry name" value="TPP_enzyme_N"/>
    <property type="match status" value="1"/>
</dbReference>
<reference evidence="11" key="2">
    <citation type="journal article" date="2021" name="Data Brief">
        <title>Draft genome sequence data of the facultative, thermophilic, xylanolytic bacterium Paenibacillus sp. strain DA-C8.</title>
        <authorList>
            <person name="Chhe C."/>
            <person name="Uke A."/>
            <person name="Baramee S."/>
            <person name="Ungkulpasvich U."/>
            <person name="Tachaapaikoon C."/>
            <person name="Pason P."/>
            <person name="Waeonukul R."/>
            <person name="Ratanakhanokchai K."/>
            <person name="Kosugi A."/>
        </authorList>
    </citation>
    <scope>NUCLEOTIDE SEQUENCE</scope>
    <source>
        <strain evidence="11">DA-C8</strain>
    </source>
</reference>
<feature type="domain" description="Menaquinone biosynthesis protein MenD middle" evidence="10">
    <location>
        <begin position="220"/>
        <end position="344"/>
    </location>
</feature>
<dbReference type="EMBL" id="BMAQ01000048">
    <property type="protein sequence ID" value="GFR39481.1"/>
    <property type="molecule type" value="Genomic_DNA"/>
</dbReference>
<protein>
    <recommendedName>
        <fullName evidence="7">2-succinyl-5-enolpyruvyl-6-hydroxy-3-cyclohexene-1-carboxylate synthase</fullName>
        <shortName evidence="7">SEPHCHC synthase</shortName>
        <ecNumber evidence="7">2.2.1.9</ecNumber>
    </recommendedName>
    <alternativeName>
        <fullName evidence="7">Menaquinone biosynthesis protein MenD</fullName>
    </alternativeName>
</protein>
<dbReference type="EC" id="2.2.1.9" evidence="7"/>
<dbReference type="Proteomes" id="UP000654993">
    <property type="component" value="Unassembled WGS sequence"/>
</dbReference>
<evidence type="ECO:0000256" key="4">
    <source>
        <dbReference type="ARBA" id="ARBA00022842"/>
    </source>
</evidence>
<dbReference type="PIRSF" id="PIRSF004983">
    <property type="entry name" value="MenD"/>
    <property type="match status" value="1"/>
</dbReference>
<keyword evidence="3 7" id="KW-0479">Metal-binding</keyword>
<dbReference type="InterPro" id="IPR011766">
    <property type="entry name" value="TPP_enzyme_TPP-bd"/>
</dbReference>
<dbReference type="InterPro" id="IPR004433">
    <property type="entry name" value="MenaQ_synth_MenD"/>
</dbReference>
<keyword evidence="1 7" id="KW-0474">Menaquinone biosynthesis</keyword>
<dbReference type="PANTHER" id="PTHR42916">
    <property type="entry name" value="2-SUCCINYL-5-ENOLPYRUVYL-6-HYDROXY-3-CYCLOHEXENE-1-CARBOXYLATE SYNTHASE"/>
    <property type="match status" value="1"/>
</dbReference>
<dbReference type="InterPro" id="IPR012001">
    <property type="entry name" value="Thiamin_PyroP_enz_TPP-bd_dom"/>
</dbReference>
<evidence type="ECO:0000259" key="8">
    <source>
        <dbReference type="Pfam" id="PF02775"/>
    </source>
</evidence>
<dbReference type="Gene3D" id="3.40.50.970">
    <property type="match status" value="2"/>
</dbReference>
<keyword evidence="5 7" id="KW-0786">Thiamine pyrophosphate</keyword>
<name>A0A916QIY5_9BACL</name>
<dbReference type="CDD" id="cd07037">
    <property type="entry name" value="TPP_PYR_MenD"/>
    <property type="match status" value="1"/>
</dbReference>
<gene>
    <name evidence="7 11" type="primary">menD</name>
    <name evidence="11" type="ORF">PRECH8_27770</name>
</gene>
<comment type="cofactor">
    <cofactor evidence="7">
        <name>Mg(2+)</name>
        <dbReference type="ChEBI" id="CHEBI:18420"/>
    </cofactor>
    <cofactor evidence="7">
        <name>Mn(2+)</name>
        <dbReference type="ChEBI" id="CHEBI:29035"/>
    </cofactor>
</comment>
<dbReference type="PANTHER" id="PTHR42916:SF1">
    <property type="entry name" value="PROTEIN PHYLLO, CHLOROPLASTIC"/>
    <property type="match status" value="1"/>
</dbReference>
<dbReference type="InterPro" id="IPR029035">
    <property type="entry name" value="DHS-like_NAD/FAD-binding_dom"/>
</dbReference>
<evidence type="ECO:0000256" key="1">
    <source>
        <dbReference type="ARBA" id="ARBA00022428"/>
    </source>
</evidence>
<dbReference type="Pfam" id="PF16582">
    <property type="entry name" value="TPP_enzyme_M_2"/>
    <property type="match status" value="1"/>
</dbReference>
<dbReference type="Gene3D" id="3.40.50.1220">
    <property type="entry name" value="TPP-binding domain"/>
    <property type="match status" value="1"/>
</dbReference>
<comment type="caution">
    <text evidence="11">The sequence shown here is derived from an EMBL/GenBank/DDBJ whole genome shotgun (WGS) entry which is preliminary data.</text>
</comment>
<comment type="pathway">
    <text evidence="7">Quinol/quinone metabolism; menaquinone biosynthesis.</text>
</comment>
<comment type="catalytic activity">
    <reaction evidence="7">
        <text>isochorismate + 2-oxoglutarate + H(+) = 5-enolpyruvoyl-6-hydroxy-2-succinyl-cyclohex-3-ene-1-carboxylate + CO2</text>
        <dbReference type="Rhea" id="RHEA:25593"/>
        <dbReference type="ChEBI" id="CHEBI:15378"/>
        <dbReference type="ChEBI" id="CHEBI:16526"/>
        <dbReference type="ChEBI" id="CHEBI:16810"/>
        <dbReference type="ChEBI" id="CHEBI:29780"/>
        <dbReference type="ChEBI" id="CHEBI:58818"/>
        <dbReference type="EC" id="2.2.1.9"/>
    </reaction>
</comment>
<dbReference type="SUPFAM" id="SSF52518">
    <property type="entry name" value="Thiamin diphosphate-binding fold (THDP-binding)"/>
    <property type="match status" value="2"/>
</dbReference>
<evidence type="ECO:0000256" key="6">
    <source>
        <dbReference type="ARBA" id="ARBA00023211"/>
    </source>
</evidence>
<dbReference type="GO" id="GO:0030976">
    <property type="term" value="F:thiamine pyrophosphate binding"/>
    <property type="evidence" value="ECO:0007669"/>
    <property type="project" value="UniProtKB-UniRule"/>
</dbReference>
<proteinExistence type="inferred from homology"/>
<dbReference type="GO" id="GO:0009234">
    <property type="term" value="P:menaquinone biosynthetic process"/>
    <property type="evidence" value="ECO:0007669"/>
    <property type="project" value="UniProtKB-UniRule"/>
</dbReference>
<evidence type="ECO:0000256" key="5">
    <source>
        <dbReference type="ARBA" id="ARBA00023052"/>
    </source>
</evidence>
<comment type="function">
    <text evidence="7">Catalyzes the thiamine diphosphate-dependent decarboxylation of 2-oxoglutarate and the subsequent addition of the resulting succinic semialdehyde-thiamine pyrophosphate anion to isochorismate to yield 2-succinyl-5-enolpyruvyl-6-hydroxy-3-cyclohexene-1-carboxylate (SEPHCHC).</text>
</comment>
<dbReference type="RefSeq" id="WP_200967713.1">
    <property type="nucleotide sequence ID" value="NZ_BMAQ01000048.1"/>
</dbReference>
<dbReference type="AlphaFoldDB" id="A0A916QIY5"/>
<keyword evidence="6 7" id="KW-0464">Manganese</keyword>